<accession>D2QZS6</accession>
<dbReference type="EMBL" id="CP001848">
    <property type="protein sequence ID" value="ADB16559.1"/>
    <property type="molecule type" value="Genomic_DNA"/>
</dbReference>
<dbReference type="Proteomes" id="UP000001887">
    <property type="component" value="Chromosome"/>
</dbReference>
<dbReference type="AlphaFoldDB" id="D2QZS6"/>
<organism evidence="1 2">
    <name type="scientific">Pirellula staleyi (strain ATCC 27377 / DSM 6068 / ICPB 4128)</name>
    <name type="common">Pirella staleyi</name>
    <dbReference type="NCBI Taxonomy" id="530564"/>
    <lineage>
        <taxon>Bacteria</taxon>
        <taxon>Pseudomonadati</taxon>
        <taxon>Planctomycetota</taxon>
        <taxon>Planctomycetia</taxon>
        <taxon>Pirellulales</taxon>
        <taxon>Pirellulaceae</taxon>
        <taxon>Pirellula</taxon>
    </lineage>
</organism>
<gene>
    <name evidence="1" type="ordered locus">Psta_1885</name>
</gene>
<reference evidence="1 2" key="1">
    <citation type="journal article" date="2009" name="Stand. Genomic Sci.">
        <title>Complete genome sequence of Pirellula staleyi type strain (ATCC 27377).</title>
        <authorList>
            <person name="Clum A."/>
            <person name="Tindall B.J."/>
            <person name="Sikorski J."/>
            <person name="Ivanova N."/>
            <person name="Mavrommatis K."/>
            <person name="Lucas S."/>
            <person name="Glavina del Rio T."/>
            <person name="Nolan M."/>
            <person name="Chen F."/>
            <person name="Tice H."/>
            <person name="Pitluck S."/>
            <person name="Cheng J.F."/>
            <person name="Chertkov O."/>
            <person name="Brettin T."/>
            <person name="Han C."/>
            <person name="Detter J.C."/>
            <person name="Kuske C."/>
            <person name="Bruce D."/>
            <person name="Goodwin L."/>
            <person name="Ovchinikova G."/>
            <person name="Pati A."/>
            <person name="Mikhailova N."/>
            <person name="Chen A."/>
            <person name="Palaniappan K."/>
            <person name="Land M."/>
            <person name="Hauser L."/>
            <person name="Chang Y.J."/>
            <person name="Jeffries C.D."/>
            <person name="Chain P."/>
            <person name="Rohde M."/>
            <person name="Goker M."/>
            <person name="Bristow J."/>
            <person name="Eisen J.A."/>
            <person name="Markowitz V."/>
            <person name="Hugenholtz P."/>
            <person name="Kyrpides N.C."/>
            <person name="Klenk H.P."/>
            <person name="Lapidus A."/>
        </authorList>
    </citation>
    <scope>NUCLEOTIDE SEQUENCE [LARGE SCALE GENOMIC DNA]</scope>
    <source>
        <strain evidence="2">ATCC 27377 / DSM 6068 / ICPB 4128</strain>
    </source>
</reference>
<keyword evidence="2" id="KW-1185">Reference proteome</keyword>
<name>D2QZS6_PIRSD</name>
<dbReference type="HOGENOM" id="CLU_3028336_0_0_0"/>
<evidence type="ECO:0000313" key="2">
    <source>
        <dbReference type="Proteomes" id="UP000001887"/>
    </source>
</evidence>
<sequence length="55" mass="6119">MAYHTHGVRLQVAAHEKTATSLRARGGLGFIKIQWIAWRSTLVFQAGETGPTFIH</sequence>
<proteinExistence type="predicted"/>
<protein>
    <submittedName>
        <fullName evidence="1">Uncharacterized protein</fullName>
    </submittedName>
</protein>
<evidence type="ECO:0000313" key="1">
    <source>
        <dbReference type="EMBL" id="ADB16559.1"/>
    </source>
</evidence>
<dbReference type="KEGG" id="psl:Psta_1885"/>